<evidence type="ECO:0000256" key="1">
    <source>
        <dbReference type="SAM" id="MobiDB-lite"/>
    </source>
</evidence>
<dbReference type="PANTHER" id="PTHR47332">
    <property type="entry name" value="SET DOMAIN-CONTAINING PROTEIN 5"/>
    <property type="match status" value="1"/>
</dbReference>
<accession>A0A3D8RPK3</accession>
<evidence type="ECO:0000259" key="2">
    <source>
        <dbReference type="PROSITE" id="PS50280"/>
    </source>
</evidence>
<sequence length="609" mass="67984">MASQLQIHDLNTPAILSIVPNPPSNNRIVILIDDMENQQNKLTPDEMIEVLVSRPASLPATMPPLGRDGAFLLQLFMVQSKMKAAKQKADEAEALRPLYETSEYNLTHPNRDILYKQVNIPGCGKGLVAKQVIARGTMIIMDLPLLRLKTAPCDNSYTTDEGEKAYLAENQEIAKQVKEMGKHEQRTFLLLPKYDKSKKAPFIGIVNANALPVEPTGVAVFPEISKLNHACAPTAEYSFNTTTGEARVYAVQHIEPGQEITIDYTLYRWDHELRRTGLTNCFGFFCKCDYICGTTDAGLQAHKQMWNHFASLDQYLVPETAGFMLKFGEEAMNNMYTRKNMCQMMNIWDSRAAGTFFHAWQICLAHRDLQRAQCFGVRALVNFRDCLGEEHLTVKIMQQRLKEYASEAIFEKESYWKGTTPEDENFDTSGLTAKEFHDWLWYPGLLKLMLTPDGTPGSALAWWTVANIPWRHNYPELTEADFDFFHLLPTGEAETGENELEGSTARSYSPRPASTVEGSEATLVDAENEEERLAEDIAVLEVSGGGDKDSDVGPAAHGGAIDLVQTEKDLEYQVTAREDGNIAVADTKLGNLMAEGDAKGAGLHVNENE</sequence>
<dbReference type="AlphaFoldDB" id="A0A3D8RPK3"/>
<feature type="region of interest" description="Disordered" evidence="1">
    <location>
        <begin position="494"/>
        <end position="522"/>
    </location>
</feature>
<dbReference type="InterPro" id="IPR046341">
    <property type="entry name" value="SET_dom_sf"/>
</dbReference>
<gene>
    <name evidence="3" type="ORF">BP5796_06814</name>
</gene>
<organism evidence="3 4">
    <name type="scientific">Coleophoma crateriformis</name>
    <dbReference type="NCBI Taxonomy" id="565419"/>
    <lineage>
        <taxon>Eukaryota</taxon>
        <taxon>Fungi</taxon>
        <taxon>Dikarya</taxon>
        <taxon>Ascomycota</taxon>
        <taxon>Pezizomycotina</taxon>
        <taxon>Leotiomycetes</taxon>
        <taxon>Helotiales</taxon>
        <taxon>Dermateaceae</taxon>
        <taxon>Coleophoma</taxon>
    </lineage>
</organism>
<dbReference type="Gene3D" id="2.170.270.10">
    <property type="entry name" value="SET domain"/>
    <property type="match status" value="1"/>
</dbReference>
<dbReference type="Proteomes" id="UP000256328">
    <property type="component" value="Unassembled WGS sequence"/>
</dbReference>
<dbReference type="EMBL" id="PDLN01000009">
    <property type="protein sequence ID" value="RDW75993.1"/>
    <property type="molecule type" value="Genomic_DNA"/>
</dbReference>
<comment type="caution">
    <text evidence="3">The sequence shown here is derived from an EMBL/GenBank/DDBJ whole genome shotgun (WGS) entry which is preliminary data.</text>
</comment>
<dbReference type="SUPFAM" id="SSF82199">
    <property type="entry name" value="SET domain"/>
    <property type="match status" value="1"/>
</dbReference>
<dbReference type="InterPro" id="IPR001214">
    <property type="entry name" value="SET_dom"/>
</dbReference>
<dbReference type="PROSITE" id="PS50280">
    <property type="entry name" value="SET"/>
    <property type="match status" value="1"/>
</dbReference>
<reference evidence="3 4" key="1">
    <citation type="journal article" date="2018" name="IMA Fungus">
        <title>IMA Genome-F 9: Draft genome sequence of Annulohypoxylon stygium, Aspergillus mulundensis, Berkeleyomyces basicola (syn. Thielaviopsis basicola), Ceratocystis smalleyi, two Cercospora beticola strains, Coleophoma cylindrospora, Fusarium fracticaudum, Phialophora cf. hyalina, and Morchella septimelata.</title>
        <authorList>
            <person name="Wingfield B.D."/>
            <person name="Bills G.F."/>
            <person name="Dong Y."/>
            <person name="Huang W."/>
            <person name="Nel W.J."/>
            <person name="Swalarsk-Parry B.S."/>
            <person name="Vaghefi N."/>
            <person name="Wilken P.M."/>
            <person name="An Z."/>
            <person name="de Beer Z.W."/>
            <person name="De Vos L."/>
            <person name="Chen L."/>
            <person name="Duong T.A."/>
            <person name="Gao Y."/>
            <person name="Hammerbacher A."/>
            <person name="Kikkert J.R."/>
            <person name="Li Y."/>
            <person name="Li H."/>
            <person name="Li K."/>
            <person name="Li Q."/>
            <person name="Liu X."/>
            <person name="Ma X."/>
            <person name="Naidoo K."/>
            <person name="Pethybridge S.J."/>
            <person name="Sun J."/>
            <person name="Steenkamp E.T."/>
            <person name="van der Nest M.A."/>
            <person name="van Wyk S."/>
            <person name="Wingfield M.J."/>
            <person name="Xiong C."/>
            <person name="Yue Q."/>
            <person name="Zhang X."/>
        </authorList>
    </citation>
    <scope>NUCLEOTIDE SEQUENCE [LARGE SCALE GENOMIC DNA]</scope>
    <source>
        <strain evidence="3 4">BP5796</strain>
    </source>
</reference>
<evidence type="ECO:0000313" key="4">
    <source>
        <dbReference type="Proteomes" id="UP000256328"/>
    </source>
</evidence>
<dbReference type="Pfam" id="PF00856">
    <property type="entry name" value="SET"/>
    <property type="match status" value="1"/>
</dbReference>
<dbReference type="OrthoDB" id="265717at2759"/>
<protein>
    <recommendedName>
        <fullName evidence="2">SET domain-containing protein</fullName>
    </recommendedName>
</protein>
<name>A0A3D8RPK3_9HELO</name>
<dbReference type="SMART" id="SM00317">
    <property type="entry name" value="SET"/>
    <property type="match status" value="1"/>
</dbReference>
<evidence type="ECO:0000313" key="3">
    <source>
        <dbReference type="EMBL" id="RDW75993.1"/>
    </source>
</evidence>
<proteinExistence type="predicted"/>
<keyword evidence="4" id="KW-1185">Reference proteome</keyword>
<dbReference type="PANTHER" id="PTHR47332:SF4">
    <property type="entry name" value="SET DOMAIN-CONTAINING PROTEIN 5"/>
    <property type="match status" value="1"/>
</dbReference>
<dbReference type="CDD" id="cd20071">
    <property type="entry name" value="SET_SMYD"/>
    <property type="match status" value="1"/>
</dbReference>
<feature type="domain" description="SET" evidence="2">
    <location>
        <begin position="111"/>
        <end position="265"/>
    </location>
</feature>
<dbReference type="InterPro" id="IPR053185">
    <property type="entry name" value="SET_domain_protein"/>
</dbReference>